<feature type="binding site" evidence="5">
    <location>
        <position position="387"/>
    </location>
    <ligand>
        <name>pyridoxal 5'-phosphate</name>
        <dbReference type="ChEBI" id="CHEBI:597326"/>
    </ligand>
</feature>
<evidence type="ECO:0000259" key="10">
    <source>
        <dbReference type="Pfam" id="PF02784"/>
    </source>
</evidence>
<evidence type="ECO:0000256" key="5">
    <source>
        <dbReference type="HAMAP-Rule" id="MF_02120"/>
    </source>
</evidence>
<dbReference type="InterPro" id="IPR000183">
    <property type="entry name" value="Orn/DAP/Arg_de-COase"/>
</dbReference>
<dbReference type="InterPro" id="IPR022643">
    <property type="entry name" value="De-COase2_C"/>
</dbReference>
<evidence type="ECO:0000256" key="1">
    <source>
        <dbReference type="ARBA" id="ARBA00001933"/>
    </source>
</evidence>
<feature type="modified residue" description="N6-(pyridoxal phosphate)lysine" evidence="5 7">
    <location>
        <position position="63"/>
    </location>
</feature>
<feature type="domain" description="Orn/DAP/Arg decarboxylase 2 N-terminal" evidence="10">
    <location>
        <begin position="37"/>
        <end position="293"/>
    </location>
</feature>
<dbReference type="InterPro" id="IPR022644">
    <property type="entry name" value="De-COase2_N"/>
</dbReference>
<dbReference type="PANTHER" id="PTHR43727">
    <property type="entry name" value="DIAMINOPIMELATE DECARBOXYLASE"/>
    <property type="match status" value="1"/>
</dbReference>
<dbReference type="SUPFAM" id="SSF51419">
    <property type="entry name" value="PLP-binding barrel"/>
    <property type="match status" value="1"/>
</dbReference>
<comment type="function">
    <text evidence="5">Specifically catalyzes the decarboxylation of meso-diaminopimelate (meso-DAP) to L-lysine.</text>
</comment>
<protein>
    <recommendedName>
        <fullName evidence="5 6">Diaminopimelate decarboxylase</fullName>
        <shortName evidence="5">DAP decarboxylase</shortName>
        <shortName evidence="5">DAPDC</shortName>
        <ecNumber evidence="5 6">4.1.1.20</ecNumber>
    </recommendedName>
</protein>
<keyword evidence="5" id="KW-0028">Amino-acid biosynthesis</keyword>
<keyword evidence="4 5" id="KW-0456">Lyase</keyword>
<comment type="catalytic activity">
    <reaction evidence="5 8">
        <text>meso-2,6-diaminopimelate + H(+) = L-lysine + CO2</text>
        <dbReference type="Rhea" id="RHEA:15101"/>
        <dbReference type="ChEBI" id="CHEBI:15378"/>
        <dbReference type="ChEBI" id="CHEBI:16526"/>
        <dbReference type="ChEBI" id="CHEBI:32551"/>
        <dbReference type="ChEBI" id="CHEBI:57791"/>
        <dbReference type="EC" id="4.1.1.20"/>
    </reaction>
</comment>
<feature type="active site" description="Proton donor" evidence="7">
    <location>
        <position position="358"/>
    </location>
</feature>
<evidence type="ECO:0000256" key="7">
    <source>
        <dbReference type="PIRSR" id="PIRSR600183-50"/>
    </source>
</evidence>
<comment type="pathway">
    <text evidence="5 8">Amino-acid biosynthesis; L-lysine biosynthesis via DAP pathway; L-lysine from DL-2,6-diaminopimelate: step 1/1.</text>
</comment>
<dbReference type="UniPathway" id="UPA00034">
    <property type="reaction ID" value="UER00027"/>
</dbReference>
<dbReference type="InterPro" id="IPR029066">
    <property type="entry name" value="PLP-binding_barrel"/>
</dbReference>
<dbReference type="EMBL" id="CP021474">
    <property type="protein sequence ID" value="ARW20597.1"/>
    <property type="molecule type" value="Genomic_DNA"/>
</dbReference>
<dbReference type="NCBIfam" id="TIGR01048">
    <property type="entry name" value="lysA"/>
    <property type="match status" value="1"/>
</dbReference>
<dbReference type="FunFam" id="3.20.20.10:FF:000003">
    <property type="entry name" value="Diaminopimelate decarboxylase"/>
    <property type="match status" value="1"/>
</dbReference>
<dbReference type="PANTHER" id="PTHR43727:SF2">
    <property type="entry name" value="GROUP IV DECARBOXYLASE"/>
    <property type="match status" value="1"/>
</dbReference>
<keyword evidence="3 5" id="KW-0663">Pyridoxal phosphate</keyword>
<dbReference type="InterPro" id="IPR009006">
    <property type="entry name" value="Ala_racemase/Decarboxylase_C"/>
</dbReference>
<reference evidence="11 12" key="1">
    <citation type="submission" date="2017-05" db="EMBL/GenBank/DDBJ databases">
        <title>Genome sequence of Pediococcus pentosaceus strain SRCM100892.</title>
        <authorList>
            <person name="Cho S.H."/>
        </authorList>
    </citation>
    <scope>NUCLEOTIDE SEQUENCE [LARGE SCALE GENOMIC DNA]</scope>
    <source>
        <strain evidence="11 12">SRCM100892</strain>
    </source>
</reference>
<dbReference type="Gene3D" id="3.20.20.10">
    <property type="entry name" value="Alanine racemase"/>
    <property type="match status" value="1"/>
</dbReference>
<dbReference type="AlphaFoldDB" id="A0A1Y0W1G3"/>
<comment type="subunit">
    <text evidence="5">Homodimer.</text>
</comment>
<feature type="binding site" evidence="5">
    <location>
        <position position="290"/>
    </location>
    <ligand>
        <name>substrate</name>
    </ligand>
</feature>
<evidence type="ECO:0000259" key="9">
    <source>
        <dbReference type="Pfam" id="PF00278"/>
    </source>
</evidence>
<proteinExistence type="inferred from homology"/>
<organism evidence="11 12">
    <name type="scientific">Pediococcus pentosaceus</name>
    <dbReference type="NCBI Taxonomy" id="1255"/>
    <lineage>
        <taxon>Bacteria</taxon>
        <taxon>Bacillati</taxon>
        <taxon>Bacillota</taxon>
        <taxon>Bacilli</taxon>
        <taxon>Lactobacillales</taxon>
        <taxon>Lactobacillaceae</taxon>
        <taxon>Pediococcus</taxon>
    </lineage>
</organism>
<dbReference type="InterPro" id="IPR002986">
    <property type="entry name" value="DAP_deCOOHase_LysA"/>
</dbReference>
<dbReference type="Proteomes" id="UP000196118">
    <property type="component" value="Chromosome"/>
</dbReference>
<gene>
    <name evidence="5 11" type="primary">lysA</name>
    <name evidence="11" type="ORF">S100892_02058</name>
</gene>
<feature type="binding site" evidence="5">
    <location>
        <position position="245"/>
    </location>
    <ligand>
        <name>pyridoxal 5'-phosphate</name>
        <dbReference type="ChEBI" id="CHEBI:597326"/>
    </ligand>
</feature>
<evidence type="ECO:0000256" key="4">
    <source>
        <dbReference type="ARBA" id="ARBA00023239"/>
    </source>
</evidence>
<feature type="binding site" evidence="5">
    <location>
        <begin position="287"/>
        <end position="290"/>
    </location>
    <ligand>
        <name>pyridoxal 5'-phosphate</name>
        <dbReference type="ChEBI" id="CHEBI:597326"/>
    </ligand>
</feature>
<dbReference type="Gene3D" id="2.40.37.10">
    <property type="entry name" value="Lyase, Ornithine Decarboxylase, Chain A, domain 1"/>
    <property type="match status" value="1"/>
</dbReference>
<dbReference type="Pfam" id="PF02784">
    <property type="entry name" value="Orn_Arg_deC_N"/>
    <property type="match status" value="1"/>
</dbReference>
<sequence>MSLYTVNNVNQVTIGGLNATQLARQYGTPLQVFDVTMIRNQIQVFQKEFEDRGMRGIVSYASKAFSCKAIYQVVKQEHAHSDVVSGGEIATALAAGFPSASLSFHGNNKSLAELNFAVQKGVGTIILDNFHELELLDQVLNENNTQIDVLLRVTPGVSAHTHSYIQTGQTDSKFGFDIDSGQALKAMRLSQNNPRIHLRGIHAHIGSQIFEVTGFKLEVKKLVNLLTNWSQKYQFTADILNIGGGFGIKYTHADDPLAPELILGEILDELQVQYSKLGQPLPTIWIEPGRSIVGPAGFSLYTIGSRKDVPGLSPYVAVDGGMGDNIRPALYQADYEAVLAENPNQPPIETVCLAGKFCESGDILINHLPLPTTKTGDVLVMLATGAYGYSMASNYNRNPRPAVVFAENSQAQLVIQRETYADMIQNDLDY</sequence>
<dbReference type="GO" id="GO:0009089">
    <property type="term" value="P:lysine biosynthetic process via diaminopimelate"/>
    <property type="evidence" value="ECO:0007669"/>
    <property type="project" value="UniProtKB-UniRule"/>
</dbReference>
<feature type="domain" description="Orn/DAP/Arg decarboxylase 2 C-terminal" evidence="9">
    <location>
        <begin position="295"/>
        <end position="385"/>
    </location>
</feature>
<dbReference type="HAMAP" id="MF_02120">
    <property type="entry name" value="LysA"/>
    <property type="match status" value="1"/>
</dbReference>
<feature type="binding site" evidence="5">
    <location>
        <position position="359"/>
    </location>
    <ligand>
        <name>substrate</name>
    </ligand>
</feature>
<comment type="cofactor">
    <cofactor evidence="1 5 7 8">
        <name>pyridoxal 5'-phosphate</name>
        <dbReference type="ChEBI" id="CHEBI:597326"/>
    </cofactor>
</comment>
<evidence type="ECO:0000256" key="2">
    <source>
        <dbReference type="ARBA" id="ARBA00022793"/>
    </source>
</evidence>
<accession>A0A1Y0W1G3</accession>
<dbReference type="EC" id="4.1.1.20" evidence="5 6"/>
<evidence type="ECO:0000256" key="6">
    <source>
        <dbReference type="NCBIfam" id="TIGR01048"/>
    </source>
</evidence>
<comment type="similarity">
    <text evidence="5">Belongs to the Orn/Lys/Arg decarboxylase class-II family. LysA subfamily.</text>
</comment>
<name>A0A1Y0W1G3_PEDPE</name>
<dbReference type="Pfam" id="PF00278">
    <property type="entry name" value="Orn_DAP_Arg_deC"/>
    <property type="match status" value="1"/>
</dbReference>
<evidence type="ECO:0000313" key="12">
    <source>
        <dbReference type="Proteomes" id="UP000196118"/>
    </source>
</evidence>
<feature type="binding site" evidence="5">
    <location>
        <position position="327"/>
    </location>
    <ligand>
        <name>substrate</name>
    </ligand>
</feature>
<dbReference type="GO" id="GO:0008836">
    <property type="term" value="F:diaminopimelate decarboxylase activity"/>
    <property type="evidence" value="ECO:0007669"/>
    <property type="project" value="UniProtKB-UniRule"/>
</dbReference>
<dbReference type="SUPFAM" id="SSF50621">
    <property type="entry name" value="Alanine racemase C-terminal domain-like"/>
    <property type="match status" value="1"/>
</dbReference>
<keyword evidence="2 5" id="KW-0210">Decarboxylase</keyword>
<evidence type="ECO:0000313" key="11">
    <source>
        <dbReference type="EMBL" id="ARW20597.1"/>
    </source>
</evidence>
<feature type="binding site" evidence="5">
    <location>
        <position position="331"/>
    </location>
    <ligand>
        <name>substrate</name>
    </ligand>
</feature>
<dbReference type="PRINTS" id="PR01181">
    <property type="entry name" value="DAPDCRBXLASE"/>
</dbReference>
<feature type="binding site" evidence="5">
    <location>
        <position position="387"/>
    </location>
    <ligand>
        <name>substrate</name>
    </ligand>
</feature>
<keyword evidence="5 8" id="KW-0457">Lysine biosynthesis</keyword>
<dbReference type="PRINTS" id="PR01179">
    <property type="entry name" value="ODADCRBXLASE"/>
</dbReference>
<evidence type="ECO:0000256" key="3">
    <source>
        <dbReference type="ARBA" id="ARBA00022898"/>
    </source>
</evidence>
<evidence type="ECO:0000256" key="8">
    <source>
        <dbReference type="RuleBase" id="RU003738"/>
    </source>
</evidence>
<dbReference type="CDD" id="cd06828">
    <property type="entry name" value="PLPDE_III_DapDC"/>
    <property type="match status" value="1"/>
</dbReference>
<dbReference type="GO" id="GO:0030170">
    <property type="term" value="F:pyridoxal phosphate binding"/>
    <property type="evidence" value="ECO:0007669"/>
    <property type="project" value="UniProtKB-UniRule"/>
</dbReference>